<feature type="region of interest" description="Disordered" evidence="17">
    <location>
        <begin position="1139"/>
        <end position="1163"/>
    </location>
</feature>
<feature type="compositionally biased region" description="Polar residues" evidence="17">
    <location>
        <begin position="501"/>
        <end position="521"/>
    </location>
</feature>
<dbReference type="InterPro" id="IPR001214">
    <property type="entry name" value="SET_dom"/>
</dbReference>
<dbReference type="Pfam" id="PF00397">
    <property type="entry name" value="WW"/>
    <property type="match status" value="1"/>
</dbReference>
<dbReference type="Gene3D" id="2.20.70.10">
    <property type="match status" value="1"/>
</dbReference>
<dbReference type="SUPFAM" id="SSF82199">
    <property type="entry name" value="SET domain"/>
    <property type="match status" value="1"/>
</dbReference>
<dbReference type="InterPro" id="IPR044437">
    <property type="entry name" value="SETD2/Set2_SET"/>
</dbReference>
<keyword evidence="15" id="KW-0804">Transcription</keyword>
<dbReference type="FunFam" id="2.170.270.10:FF:000016">
    <property type="entry name" value="Histone-lysine N-methyltransferase"/>
    <property type="match status" value="1"/>
</dbReference>
<keyword evidence="12" id="KW-0862">Zinc</keyword>
<dbReference type="GO" id="GO:0005634">
    <property type="term" value="C:nucleus"/>
    <property type="evidence" value="ECO:0007669"/>
    <property type="project" value="UniProtKB-SubCell"/>
</dbReference>
<dbReference type="EnsemblMetazoa" id="XM_038192791.1">
    <property type="protein sequence ID" value="XP_038048719.1"/>
    <property type="gene ID" value="LOC119722605"/>
</dbReference>
<feature type="domain" description="Post-SET" evidence="20">
    <location>
        <begin position="1404"/>
        <end position="1420"/>
    </location>
</feature>
<dbReference type="SUPFAM" id="SSF51045">
    <property type="entry name" value="WW domain"/>
    <property type="match status" value="1"/>
</dbReference>
<feature type="compositionally biased region" description="Polar residues" evidence="17">
    <location>
        <begin position="438"/>
        <end position="453"/>
    </location>
</feature>
<feature type="region of interest" description="Disordered" evidence="17">
    <location>
        <begin position="393"/>
        <end position="463"/>
    </location>
</feature>
<feature type="region of interest" description="Disordered" evidence="17">
    <location>
        <begin position="1639"/>
        <end position="1672"/>
    </location>
</feature>
<accession>A0A913ZAV0</accession>
<keyword evidence="8" id="KW-0808">Transferase</keyword>
<dbReference type="CDD" id="cd19172">
    <property type="entry name" value="SET_SETD2"/>
    <property type="match status" value="1"/>
</dbReference>
<evidence type="ECO:0000313" key="23">
    <source>
        <dbReference type="Proteomes" id="UP000887568"/>
    </source>
</evidence>
<dbReference type="OrthoDB" id="422362at2759"/>
<evidence type="ECO:0000256" key="14">
    <source>
        <dbReference type="ARBA" id="ARBA00023015"/>
    </source>
</evidence>
<dbReference type="InterPro" id="IPR036020">
    <property type="entry name" value="WW_dom_sf"/>
</dbReference>
<dbReference type="InterPro" id="IPR001202">
    <property type="entry name" value="WW_dom"/>
</dbReference>
<feature type="compositionally biased region" description="Basic residues" evidence="17">
    <location>
        <begin position="643"/>
        <end position="652"/>
    </location>
</feature>
<dbReference type="InterPro" id="IPR006560">
    <property type="entry name" value="AWS_dom"/>
</dbReference>
<evidence type="ECO:0000259" key="18">
    <source>
        <dbReference type="PROSITE" id="PS50020"/>
    </source>
</evidence>
<protein>
    <recommendedName>
        <fullName evidence="3">[histone H3]-lysine(36) N-trimethyltransferase</fullName>
        <ecNumber evidence="3">2.1.1.359</ecNumber>
    </recommendedName>
</protein>
<feature type="compositionally biased region" description="Polar residues" evidence="17">
    <location>
        <begin position="398"/>
        <end position="415"/>
    </location>
</feature>
<feature type="compositionally biased region" description="Polar residues" evidence="17">
    <location>
        <begin position="703"/>
        <end position="712"/>
    </location>
</feature>
<dbReference type="PROSITE" id="PS01159">
    <property type="entry name" value="WW_DOMAIN_1"/>
    <property type="match status" value="1"/>
</dbReference>
<feature type="region of interest" description="Disordered" evidence="17">
    <location>
        <begin position="1426"/>
        <end position="1449"/>
    </location>
</feature>
<dbReference type="GO" id="GO:0032259">
    <property type="term" value="P:methylation"/>
    <property type="evidence" value="ECO:0007669"/>
    <property type="project" value="UniProtKB-KW"/>
</dbReference>
<feature type="compositionally biased region" description="Polar residues" evidence="17">
    <location>
        <begin position="1601"/>
        <end position="1620"/>
    </location>
</feature>
<dbReference type="EC" id="2.1.1.359" evidence="3"/>
<evidence type="ECO:0000256" key="13">
    <source>
        <dbReference type="ARBA" id="ARBA00022853"/>
    </source>
</evidence>
<evidence type="ECO:0000313" key="22">
    <source>
        <dbReference type="EnsemblMetazoa" id="XP_038048719.1"/>
    </source>
</evidence>
<feature type="region of interest" description="Disordered" evidence="17">
    <location>
        <begin position="1579"/>
        <end position="1626"/>
    </location>
</feature>
<dbReference type="PANTHER" id="PTHR46711">
    <property type="entry name" value="HISTONE-LYSINE N-METHYLTRANSFERASE SETD2"/>
    <property type="match status" value="1"/>
</dbReference>
<evidence type="ECO:0000256" key="15">
    <source>
        <dbReference type="ARBA" id="ARBA00023163"/>
    </source>
</evidence>
<dbReference type="PROSITE" id="PS51215">
    <property type="entry name" value="AWS"/>
    <property type="match status" value="1"/>
</dbReference>
<dbReference type="GO" id="GO:0030154">
    <property type="term" value="P:cell differentiation"/>
    <property type="evidence" value="ECO:0007669"/>
    <property type="project" value="UniProtKB-KW"/>
</dbReference>
<name>A0A913ZAV0_PATMI</name>
<dbReference type="PROSITE" id="PS50020">
    <property type="entry name" value="WW_DOMAIN_2"/>
    <property type="match status" value="1"/>
</dbReference>
<evidence type="ECO:0000256" key="1">
    <source>
        <dbReference type="ARBA" id="ARBA00004123"/>
    </source>
</evidence>
<feature type="region of interest" description="Disordered" evidence="17">
    <location>
        <begin position="630"/>
        <end position="719"/>
    </location>
</feature>
<organism evidence="22 23">
    <name type="scientific">Patiria miniata</name>
    <name type="common">Bat star</name>
    <name type="synonym">Asterina miniata</name>
    <dbReference type="NCBI Taxonomy" id="46514"/>
    <lineage>
        <taxon>Eukaryota</taxon>
        <taxon>Metazoa</taxon>
        <taxon>Echinodermata</taxon>
        <taxon>Eleutherozoa</taxon>
        <taxon>Asterozoa</taxon>
        <taxon>Asteroidea</taxon>
        <taxon>Valvatacea</taxon>
        <taxon>Valvatida</taxon>
        <taxon>Asterinidae</taxon>
        <taxon>Patiria</taxon>
    </lineage>
</organism>
<feature type="compositionally biased region" description="Basic and acidic residues" evidence="17">
    <location>
        <begin position="1990"/>
        <end position="2008"/>
    </location>
</feature>
<proteinExistence type="predicted"/>
<keyword evidence="6" id="KW-0597">Phosphoprotein</keyword>
<keyword evidence="7" id="KW-0489">Methyltransferase</keyword>
<keyword evidence="23" id="KW-1185">Reference proteome</keyword>
<feature type="compositionally biased region" description="Basic and acidic residues" evidence="17">
    <location>
        <begin position="1848"/>
        <end position="1933"/>
    </location>
</feature>
<dbReference type="Pfam" id="PF08236">
    <property type="entry name" value="SRI"/>
    <property type="match status" value="1"/>
</dbReference>
<evidence type="ECO:0000256" key="4">
    <source>
        <dbReference type="ARBA" id="ARBA00022454"/>
    </source>
</evidence>
<dbReference type="RefSeq" id="XP_038048719.1">
    <property type="nucleotide sequence ID" value="XM_038192791.1"/>
</dbReference>
<keyword evidence="13" id="KW-0156">Chromatin regulator</keyword>
<evidence type="ECO:0000256" key="9">
    <source>
        <dbReference type="ARBA" id="ARBA00022691"/>
    </source>
</evidence>
<feature type="compositionally biased region" description="Low complexity" evidence="17">
    <location>
        <begin position="76"/>
        <end position="88"/>
    </location>
</feature>
<evidence type="ECO:0000256" key="2">
    <source>
        <dbReference type="ARBA" id="ARBA00004286"/>
    </source>
</evidence>
<evidence type="ECO:0000259" key="20">
    <source>
        <dbReference type="PROSITE" id="PS50868"/>
    </source>
</evidence>
<evidence type="ECO:0000256" key="3">
    <source>
        <dbReference type="ARBA" id="ARBA00012178"/>
    </source>
</evidence>
<dbReference type="CDD" id="cd00201">
    <property type="entry name" value="WW"/>
    <property type="match status" value="1"/>
</dbReference>
<dbReference type="GO" id="GO:0046872">
    <property type="term" value="F:metal ion binding"/>
    <property type="evidence" value="ECO:0007669"/>
    <property type="project" value="UniProtKB-KW"/>
</dbReference>
<dbReference type="GO" id="GO:0005694">
    <property type="term" value="C:chromosome"/>
    <property type="evidence" value="ECO:0007669"/>
    <property type="project" value="UniProtKB-SubCell"/>
</dbReference>
<evidence type="ECO:0000256" key="10">
    <source>
        <dbReference type="ARBA" id="ARBA00022723"/>
    </source>
</evidence>
<feature type="domain" description="AWS" evidence="21">
    <location>
        <begin position="1225"/>
        <end position="1278"/>
    </location>
</feature>
<evidence type="ECO:0000256" key="5">
    <source>
        <dbReference type="ARBA" id="ARBA00022473"/>
    </source>
</evidence>
<sequence length="2476" mass="275238">MFVANGEKVGLHFPSKRCYPVSGFTRETDVQEDLQGTTTSPESTGVTMAEKIPLKVDLISPTNSVLPVKSHCVTRSQSTLRSSLSSDSDQAKQDTKETNQDLGSVADADSKPVLEKEMEEFEKLMHFETVSVKAVDEACLQDRKSLSDNNQSNVKTVEGAGHAVNEALMVSESVPEDDFNEVVASTNASHVNMEKIPISEDEPSKWKSERTTKIQRDLNAAPTEVTLSLDISSIENETKSTCVVNRNVTSKASNHMMIPRSLKLNSTDKPSKDTKQLRTVVTRRFGVDKESSLAKSLSKDIINQGNTTNGIVPDNAPSCVIQPNLQDVQLSADSVSIRKGPVIEWMKGFVRKDAMHAAHSGNDLWDFDVDMIHLNQFPAEILPPNVLLHYNDIPNADNGKQSDNPVPTASSTKSLPETLPQDASLPTTSASDELADETSGTSITPETNGNTPLLASECGPPQEAMEMSGEMNLVVVPEQTTQSHALDESEKAGNKLPTDSIHLTPTSTSTECASSKAQPSDQQSVSKVFLQQDSVNNLCNCSSEAVQTITKVSTLKLQPAETVNSGERELGDDLQKESVSLECKESNLQVEITSTCQLNISDPAKESLFKPIRTREVDICFSADVSKRRESVSVSPKSDAPRQKKRSWRGNKGRSGTDESNVESLPTRRSTRLRSIEKRRLSESPKDFAETSTASGRKRRLSSHNSNGSPHNDVSEPEVMKKSGNLESVNAPEDSPPPDENVIYTPPVIQCQKDEDAQLGKIRDAEMNISTVPSCEIVQDVACDVNAAVTLMAQLPNANVDKSESAHLSDVSLDINGSSAITQETTITDTKCSMIPAKDADMIDASSPSVTSDVSKVIPCDPIDGKEKVICASEILTTDVSLSSQTSPVVEASKIIPTSKLVTNEAYVPSPLSPEAMTSICSAPVATSTSCMSTTLIPCTDKGAMDTSQGTEEADLPAYLVRPVTEGDEDHDQKTDLEGMELNQETIQEVHGILDKEKQGSLLVFPDLDNLKNPSDLGQNANQLQVAVSKNDGAEDHPVDEGCLNMPAVVNKDEVMDSIPHRPMDISHVQAGNMSSQNQQTEYPRIVGSGIRRPVYNHSEFTRDVWEENFTGPNIRVEKQPPLRKEKVEVTQSLIRSELPESISNSEPKQPVDAAASAPSAAQDTLVSLKDIEEGEVIDSHSEETKASNKQSWGIVTGDEVPTYEDIPENCYLSERKKSKAGKEARRMVCDCVTSKSERARGFHACGEDCLNRLLMIECTSRCPCGDYCTNRRFSKRQYANVGVFFAENKGHGLKSKKDLKPHEFVMEYCGEVLNYSEFKSRVKLYNKDEQCHFYFMALKADEIIDATMKGNMSRFINHSCDPNCETQKWTVNGQLRVGFFTKKWIAAGTELTFDYQFEQYGENAQKCLCGSANCRGFIGKPKRTTKAATGKDLTPKRKESLDRRRKESFEDASLDDEIEQLCYELDGRGLRTNDQTLTLARHMVLAETTPLRLQLLKILEDTSNETCLKHFLTHHGLKLLWSWMVDIGDKPELELKMEILNTLVKLPIPHKNALEDSKIFSMVERWSKVRHICKADTEVEDSSASETPSRCATPVPVTVASRSTPTELAKLTDNQNTESDGGVDKANLKQSVLVEMTETASASPVPCEKSANGDSEIDQKTEVDSSTPNIENMDTCTSHSVLKSPVCSESSNVTQSEIVSQSVESVEMKAVVASNDLKPFSVPAAQPDSVITSVSNPDSDTITDVKASFPEDDKASQIVADSDTMTETRNTSLDTPVEPDVVEEGELPAEQANLKSEVKETRSISSKQDIGSDSDVADAGTKVDKTSGIASMAGKLLESWSSLKEIYRIPKNRDRERDRDFSERDRDRDRDRGYDRDRRYSRDRERDRDYDRDRDRDRDRHRDRDSRRERSRERDRYRDRDKDRKRSWDRREDRKRRSRSASKEKEEKNSTQSTEKKDTDTSKSTLPKLRKPWKTETATTNKEGQVKQAKADKPGLSKEERRQRFEKQVEQADMEEELRKQQEEEFLSQHPHFIDEEGRIQFVDANGFPIPPPFDGDHPMMHMMHPNQGVPMEHGGMLPDGVFPHHMNPNAGYNEMMPHPHEMVPFDENGMPIPVHGQPMFENMQPDIGLPQEPLMHHPHGLEGPPHVMPAEGMHAMPDHDPQGWETNPSQGHPQPHPVLPQPQFRVPAPPGPHPSHIPVVPAAPRPNYVVPQQPHSQLQQVQPAPQIAAQPHVIQQQVVQPQPQPTAPAQTVTFVTPDGMLVTQTIMPLNTESNVQTNIQQAQQIQQHLNQGMPSQGIPSPPSKPKTQQLPPNWRTARDQEGKVYYYHAITRQTQWDMPSWDGNAPVPGGPETDMDLGTPTYDEKSKKRTTTAAADTSSELAKRCKLQFRSKMSHYVISCLNTYRKPDCKVGRITNTEDFKHLARKLTHGIMDKELKHCKNFEDLEVNSNVKHKAKEYIKKYMTHVGPVYHKDD</sequence>
<evidence type="ECO:0000256" key="11">
    <source>
        <dbReference type="ARBA" id="ARBA00022782"/>
    </source>
</evidence>
<feature type="region of interest" description="Disordered" evidence="17">
    <location>
        <begin position="1848"/>
        <end position="2008"/>
    </location>
</feature>
<evidence type="ECO:0000256" key="16">
    <source>
        <dbReference type="ARBA" id="ARBA00023242"/>
    </source>
</evidence>
<evidence type="ECO:0000259" key="19">
    <source>
        <dbReference type="PROSITE" id="PS50280"/>
    </source>
</evidence>
<dbReference type="Gene3D" id="1.10.1740.100">
    <property type="entry name" value="Set2, Rpb1 interacting domain"/>
    <property type="match status" value="1"/>
</dbReference>
<dbReference type="Gene3D" id="2.170.270.10">
    <property type="entry name" value="SET domain"/>
    <property type="match status" value="1"/>
</dbReference>
<dbReference type="InterPro" id="IPR038190">
    <property type="entry name" value="SRI_sf"/>
</dbReference>
<keyword evidence="4" id="KW-0158">Chromosome</keyword>
<dbReference type="InterPro" id="IPR042294">
    <property type="entry name" value="SETD2_animal"/>
</dbReference>
<keyword evidence="11" id="KW-0221">Differentiation</keyword>
<dbReference type="PANTHER" id="PTHR46711:SF1">
    <property type="entry name" value="HISTONE-LYSINE N-METHYLTRANSFERASE SETD2"/>
    <property type="match status" value="1"/>
</dbReference>
<comment type="subcellular location">
    <subcellularLocation>
        <location evidence="2">Chromosome</location>
    </subcellularLocation>
    <subcellularLocation>
        <location evidence="1">Nucleus</location>
    </subcellularLocation>
</comment>
<keyword evidence="16" id="KW-0539">Nucleus</keyword>
<dbReference type="PROSITE" id="PS50280">
    <property type="entry name" value="SET"/>
    <property type="match status" value="1"/>
</dbReference>
<evidence type="ECO:0000256" key="17">
    <source>
        <dbReference type="SAM" id="MobiDB-lite"/>
    </source>
</evidence>
<dbReference type="GO" id="GO:0006355">
    <property type="term" value="P:regulation of DNA-templated transcription"/>
    <property type="evidence" value="ECO:0007669"/>
    <property type="project" value="InterPro"/>
</dbReference>
<dbReference type="GeneID" id="119722605"/>
<evidence type="ECO:0000259" key="21">
    <source>
        <dbReference type="PROSITE" id="PS51215"/>
    </source>
</evidence>
<dbReference type="SMART" id="SM00456">
    <property type="entry name" value="WW"/>
    <property type="match status" value="1"/>
</dbReference>
<reference evidence="22" key="1">
    <citation type="submission" date="2022-11" db="UniProtKB">
        <authorList>
            <consortium name="EnsemblMetazoa"/>
        </authorList>
    </citation>
    <scope>IDENTIFICATION</scope>
</reference>
<dbReference type="Proteomes" id="UP000887568">
    <property type="component" value="Unplaced"/>
</dbReference>
<dbReference type="Pfam" id="PF00856">
    <property type="entry name" value="SET"/>
    <property type="match status" value="1"/>
</dbReference>
<dbReference type="InterPro" id="IPR046341">
    <property type="entry name" value="SET_dom_sf"/>
</dbReference>
<evidence type="ECO:0000256" key="8">
    <source>
        <dbReference type="ARBA" id="ARBA00022679"/>
    </source>
</evidence>
<feature type="compositionally biased region" description="Basic and acidic residues" evidence="17">
    <location>
        <begin position="1434"/>
        <end position="1449"/>
    </location>
</feature>
<evidence type="ECO:0000256" key="7">
    <source>
        <dbReference type="ARBA" id="ARBA00022603"/>
    </source>
</evidence>
<dbReference type="GO" id="GO:0140955">
    <property type="term" value="F:histone H3K36 trimethyltransferase activity"/>
    <property type="evidence" value="ECO:0007669"/>
    <property type="project" value="UniProtKB-EC"/>
</dbReference>
<feature type="domain" description="WW" evidence="18">
    <location>
        <begin position="2310"/>
        <end position="2343"/>
    </location>
</feature>
<feature type="compositionally biased region" description="Basic and acidic residues" evidence="17">
    <location>
        <begin position="674"/>
        <end position="689"/>
    </location>
</feature>
<dbReference type="PROSITE" id="PS50868">
    <property type="entry name" value="POST_SET"/>
    <property type="match status" value="1"/>
</dbReference>
<evidence type="ECO:0000256" key="12">
    <source>
        <dbReference type="ARBA" id="ARBA00022833"/>
    </source>
</evidence>
<dbReference type="Pfam" id="PF17907">
    <property type="entry name" value="AWS"/>
    <property type="match status" value="1"/>
</dbReference>
<dbReference type="SMART" id="SM00317">
    <property type="entry name" value="SET"/>
    <property type="match status" value="1"/>
</dbReference>
<feature type="compositionally biased region" description="Basic and acidic residues" evidence="17">
    <location>
        <begin position="89"/>
        <end position="99"/>
    </location>
</feature>
<feature type="region of interest" description="Disordered" evidence="17">
    <location>
        <begin position="1784"/>
        <end position="1836"/>
    </location>
</feature>
<keyword evidence="9" id="KW-0949">S-adenosyl-L-methionine</keyword>
<keyword evidence="14" id="KW-0805">Transcription regulation</keyword>
<feature type="region of interest" description="Disordered" evidence="17">
    <location>
        <begin position="76"/>
        <end position="109"/>
    </location>
</feature>
<dbReference type="SMART" id="SM00570">
    <property type="entry name" value="AWS"/>
    <property type="match status" value="1"/>
</dbReference>
<dbReference type="InterPro" id="IPR003616">
    <property type="entry name" value="Post-SET_dom"/>
</dbReference>
<feature type="compositionally biased region" description="Basic and acidic residues" evidence="17">
    <location>
        <begin position="1942"/>
        <end position="1962"/>
    </location>
</feature>
<feature type="domain" description="SET" evidence="19">
    <location>
        <begin position="1280"/>
        <end position="1397"/>
    </location>
</feature>
<keyword evidence="5" id="KW-0217">Developmental protein</keyword>
<dbReference type="OMA" id="FPSKRCY"/>
<evidence type="ECO:0000256" key="6">
    <source>
        <dbReference type="ARBA" id="ARBA00022553"/>
    </source>
</evidence>
<feature type="region of interest" description="Disordered" evidence="17">
    <location>
        <begin position="481"/>
        <end position="521"/>
    </location>
</feature>
<feature type="region of interest" description="Disordered" evidence="17">
    <location>
        <begin position="2287"/>
        <end position="2315"/>
    </location>
</feature>
<keyword evidence="10" id="KW-0479">Metal-binding</keyword>
<dbReference type="SMART" id="SM00508">
    <property type="entry name" value="PostSET"/>
    <property type="match status" value="1"/>
</dbReference>
<dbReference type="InterPro" id="IPR013257">
    <property type="entry name" value="SRI"/>
</dbReference>